<evidence type="ECO:0000256" key="4">
    <source>
        <dbReference type="ARBA" id="ARBA00023136"/>
    </source>
</evidence>
<evidence type="ECO:0000256" key="1">
    <source>
        <dbReference type="ARBA" id="ARBA00004141"/>
    </source>
</evidence>
<dbReference type="InterPro" id="IPR017978">
    <property type="entry name" value="GPCR_3_C"/>
</dbReference>
<dbReference type="InterPro" id="IPR028082">
    <property type="entry name" value="Peripla_BP_I"/>
</dbReference>
<keyword evidence="5" id="KW-0675">Receptor</keyword>
<sequence>MDTLLGILLLLAHILCHARGLTWDTCVGSKHYVEVTPDADVTIGAILNIHSPGKGIYGCGPPTAEGVEVFEALRWTVSVLNQNSGVIHDQPVGESFIPGVKFGLKVFDSCGHEGAAVKQLTELFPILQSGTTCSVKQENSSLVIGFVDMSGAIKTPQVMESLHDYFIPGIPLHLSTAVPPDQVASTLAEVAVDMKWQRFAILHADDEYSIHVTKTIGQLAKSDDQLCLTKLESIPVAETVSSTPELRAYQKVLERLAARLEDNMAVMVIAHGETLRRLLQAMAVVSEAVNRLQWLFSWVPDPLLLADLGQALNAKNVYSLAPYPRGIRQLEERWARLQDRSSNSISSPQDRWFLEYVMARKNCQVRGFNKEELNDLPVCANLALRESTGDVLVRTSRVIPALHSVFTYAHAFRRAWEIKCLNQPGICPALRQMSRREFVGQYLEPLDFDHSPRSRSPPEITGRKTPETRAGEIEGVKLGLTVYSYDQNLGVEPQQVIVYDYTGANVLDPNFEYLPTLCPATGCKNCVKVREGRLGNKNSEGIEMIGNPKDILIPVLLPIHKSGNSPLQCSNVVDPLAVQDLEAILWTIDKINDDTEFLSGMQLGTVVIDTCGSSLKATQRLSDYLASHVVQGVDSLDIESTLTFVVSGNSEESEAAAAVLGPLNITSIATSEVNLDRKTASDNYNLQVNVPVEIRVRATIEVLKYLGWSFVSILYSEDDQSHQAYNTFRKLAKSGGVCLAAEHGVGGESKNDDAQMHLAILKLKEAKSRGANVVILLLNVHDTKIFFSAIKQAIASKIISRGDFIWMGSNNLEIFSDFEKEAAGALIFRQEQGEVREFMTHYRRLRPESNKRNPWFREFWEQEAGCTDGDCAKVSSTGQSLQYVSNPAIINTIQAVLAVAAGLARLRDEVCGAEKGLCPRILQQSKIRHTVNQYIRYTSSARLDEKNEMFSFTKGGYGDLPVEILNLRKGPTGDFNKQKVGSYHNRLTSLVNMVTYNSAEDEITMDHVSSECRVGCGRCKGQTSDFLILDSTDNFYIVGTFGVHLPNTNPLECGPLSSSLGLQNVEAFLWALDEVNKNANVLPGVKLGAIVFDTCGSREKTARDVSNFFSRSQNDVITLPLVNDVAGFVADQSYVVVKPVVDITMSLNITTVAPQASSTIFNDVEKYRYLLRLSLPNNLLADSLASLLRHFRWNYVSVVYSHDNRQQIDVFRSFQAEAERRGIQFALVEKVTSHSEQVNTAMDNIVHRLKIKQEEGARVVILLLTTDHTDQLLTAVKQLQMTGRSHIGDFIWVTIDNVEVFHRFPEQSLGTLSIRSSSSMVTSFKQHFLGLSLRNNSRNPWFREYWEQVFNCRGAACYSELHKNLQDVPFTQEPTVVDTINSVFALTLGLEASRQKLCPGFGPGLCPEMREDPHYRDLILNFTKNVSFTGVDGSSVKFTSNHYGVGQLDVLNFRQVGSNAHAFITVGSYTEKEGLSVNLTRVKGYDEHAQEISLHNFYSQCLKNEMCHGGAISRSPSVMQVLPTENFALSALVPVHQPGEDFFTCGPLNHVDIFQNLVALSYAVDNLNKNKTILPEINLGVLVFDYCGREQRAEEKLFSYFAKEGNGETSESQIKPSAVLATLTFNDGIAEEVYPILQANHIPQITNPVASTLVRRDTSVSLTLKTVPPVMSQIQAVIGLLNKFSWHYVHVIHSNDDFGREAHWELVKGAKESEICISRALLVNPGSSSKDIENQLTSLSDPNARVIILLSDDGLLTRSVLQAASDLNLLNHFVWIGTEGWGTDSKIAELVEDTVVNAFTVKMESYDIPEFKSYFGAMTLGKHEPIPDAWFEEFWQHHFRCQLANSQVVQRQYPDVCSGQERLNEENFKQDKYVYHTVTAVNAIGRGLHSYLRTHCIHGDAAMSIEDCGENAREMLTTEIKTELMGHNMDCEECESSSESAFGYQIFSLKKNNESKKKNYVQVGIWKNGRLQLQEEQVTFSNGETPTSLCFGTCQEKCSKQFGDVKADNLFQPGPIYMNFKTVWGIIVTALSLLGIALVVICASYFLMAFPVTVGTTVLGYLILFGLLILYAVNFSFILAPTESTCGVRRFVMGLAYAIVFSGMLVKVMNAWRLMGYKGNRMLHDGTRLTSPAGLLMVAVGLVVIQVILAAAWLVLMPPKIGVYERVWRCAPPTTFEAELIISLVYVMLLLALSILFSILTWHCADNNRESRWILVCCVLMALVWLAWTILCTQLPLAYRDTTIIVANLVCATIVMLCLYMRKVYLYSKLTRQARDLEVKTRLHPTQYAPTMFGALGKSNVAPILYGSQASLNNKKIYSHGPARIVLENAQSEGGSSTSSVQVQGTDLYPLEMYDGGSQFQPGPVFDGNNFLILDDNVTFSR</sequence>
<evidence type="ECO:0000256" key="8">
    <source>
        <dbReference type="SAM" id="SignalP"/>
    </source>
</evidence>
<dbReference type="PANTHER" id="PTHR24060">
    <property type="entry name" value="METABOTROPIC GLUTAMATE RECEPTOR"/>
    <property type="match status" value="1"/>
</dbReference>
<feature type="transmembrane region" description="Helical" evidence="7">
    <location>
        <begin position="2213"/>
        <end position="2231"/>
    </location>
</feature>
<evidence type="ECO:0000313" key="10">
    <source>
        <dbReference type="Proteomes" id="UP000694941"/>
    </source>
</evidence>
<feature type="domain" description="G-protein coupled receptors family 3 profile" evidence="9">
    <location>
        <begin position="2052"/>
        <end position="2266"/>
    </location>
</feature>
<keyword evidence="8" id="KW-0732">Signal</keyword>
<feature type="transmembrane region" description="Helical" evidence="7">
    <location>
        <begin position="2243"/>
        <end position="2262"/>
    </location>
</feature>
<evidence type="ECO:0000256" key="3">
    <source>
        <dbReference type="ARBA" id="ARBA00022989"/>
    </source>
</evidence>
<feature type="transmembrane region" description="Helical" evidence="7">
    <location>
        <begin position="2180"/>
        <end position="2201"/>
    </location>
</feature>
<dbReference type="InterPro" id="IPR050726">
    <property type="entry name" value="mGluR"/>
</dbReference>
<dbReference type="InterPro" id="IPR001828">
    <property type="entry name" value="ANF_lig-bd_rcpt"/>
</dbReference>
<feature type="chain" id="PRO_5046372825" evidence="8">
    <location>
        <begin position="21"/>
        <end position="2382"/>
    </location>
</feature>
<evidence type="ECO:0000256" key="5">
    <source>
        <dbReference type="ARBA" id="ARBA00023170"/>
    </source>
</evidence>
<protein>
    <submittedName>
        <fullName evidence="11">Uncharacterized protein LOC106472974 isoform X1</fullName>
    </submittedName>
</protein>
<feature type="signal peptide" evidence="8">
    <location>
        <begin position="1"/>
        <end position="20"/>
    </location>
</feature>
<keyword evidence="10" id="KW-1185">Reference proteome</keyword>
<dbReference type="Proteomes" id="UP000694941">
    <property type="component" value="Unplaced"/>
</dbReference>
<feature type="transmembrane region" description="Helical" evidence="7">
    <location>
        <begin position="2091"/>
        <end position="2112"/>
    </location>
</feature>
<name>A0ABM1TMU6_LIMPO</name>
<dbReference type="RefSeq" id="XP_022257202.1">
    <property type="nucleotide sequence ID" value="XM_022401494.1"/>
</dbReference>
<gene>
    <name evidence="11" type="primary">LOC106472974</name>
</gene>
<feature type="transmembrane region" description="Helical" evidence="7">
    <location>
        <begin position="2059"/>
        <end position="2079"/>
    </location>
</feature>
<keyword evidence="4 7" id="KW-0472">Membrane</keyword>
<organism evidence="10 11">
    <name type="scientific">Limulus polyphemus</name>
    <name type="common">Atlantic horseshoe crab</name>
    <dbReference type="NCBI Taxonomy" id="6850"/>
    <lineage>
        <taxon>Eukaryota</taxon>
        <taxon>Metazoa</taxon>
        <taxon>Ecdysozoa</taxon>
        <taxon>Arthropoda</taxon>
        <taxon>Chelicerata</taxon>
        <taxon>Merostomata</taxon>
        <taxon>Xiphosura</taxon>
        <taxon>Limulidae</taxon>
        <taxon>Limulus</taxon>
    </lineage>
</organism>
<dbReference type="CDD" id="cd13953">
    <property type="entry name" value="7tm_classC_mGluR-like"/>
    <property type="match status" value="1"/>
</dbReference>
<dbReference type="PROSITE" id="PS50259">
    <property type="entry name" value="G_PROTEIN_RECEP_F3_4"/>
    <property type="match status" value="1"/>
</dbReference>
<comment type="subcellular location">
    <subcellularLocation>
        <location evidence="1">Membrane</location>
        <topology evidence="1">Multi-pass membrane protein</topology>
    </subcellularLocation>
</comment>
<evidence type="ECO:0000259" key="9">
    <source>
        <dbReference type="PROSITE" id="PS50259"/>
    </source>
</evidence>
<keyword evidence="6" id="KW-0325">Glycoprotein</keyword>
<dbReference type="Pfam" id="PF01094">
    <property type="entry name" value="ANF_receptor"/>
    <property type="match status" value="4"/>
</dbReference>
<dbReference type="Gene3D" id="3.40.50.2300">
    <property type="match status" value="9"/>
</dbReference>
<evidence type="ECO:0000256" key="6">
    <source>
        <dbReference type="ARBA" id="ARBA00023180"/>
    </source>
</evidence>
<dbReference type="InterPro" id="IPR000337">
    <property type="entry name" value="GPCR_3"/>
</dbReference>
<keyword evidence="2 7" id="KW-0812">Transmembrane</keyword>
<feature type="transmembrane region" description="Helical" evidence="7">
    <location>
        <begin position="2133"/>
        <end position="2156"/>
    </location>
</feature>
<proteinExistence type="predicted"/>
<keyword evidence="3 7" id="KW-1133">Transmembrane helix</keyword>
<accession>A0ABM1TMU6</accession>
<feature type="transmembrane region" description="Helical" evidence="7">
    <location>
        <begin position="2023"/>
        <end position="2047"/>
    </location>
</feature>
<evidence type="ECO:0000313" key="11">
    <source>
        <dbReference type="RefSeq" id="XP_022257202.1"/>
    </source>
</evidence>
<reference evidence="11" key="1">
    <citation type="submission" date="2025-08" db="UniProtKB">
        <authorList>
            <consortium name="RefSeq"/>
        </authorList>
    </citation>
    <scope>IDENTIFICATION</scope>
    <source>
        <tissue evidence="11">Muscle</tissue>
    </source>
</reference>
<dbReference type="Pfam" id="PF00003">
    <property type="entry name" value="7tm_3"/>
    <property type="match status" value="1"/>
</dbReference>
<evidence type="ECO:0000256" key="2">
    <source>
        <dbReference type="ARBA" id="ARBA00022692"/>
    </source>
</evidence>
<dbReference type="PRINTS" id="PR00248">
    <property type="entry name" value="GPCRMGR"/>
</dbReference>
<dbReference type="GeneID" id="106472974"/>
<dbReference type="SUPFAM" id="SSF53822">
    <property type="entry name" value="Periplasmic binding protein-like I"/>
    <property type="match status" value="4"/>
</dbReference>
<evidence type="ECO:0000256" key="7">
    <source>
        <dbReference type="SAM" id="Phobius"/>
    </source>
</evidence>